<proteinExistence type="predicted"/>
<evidence type="ECO:0000313" key="3">
    <source>
        <dbReference type="Proteomes" id="UP000660262"/>
    </source>
</evidence>
<keyword evidence="1" id="KW-0732">Signal</keyword>
<accession>A0A830HAK9</accession>
<name>A0A830HAK9_9CHLO</name>
<feature type="signal peptide" evidence="1">
    <location>
        <begin position="1"/>
        <end position="34"/>
    </location>
</feature>
<evidence type="ECO:0008006" key="4">
    <source>
        <dbReference type="Google" id="ProtNLM"/>
    </source>
</evidence>
<dbReference type="Proteomes" id="UP000660262">
    <property type="component" value="Unassembled WGS sequence"/>
</dbReference>
<organism evidence="2 3">
    <name type="scientific">Pycnococcus provasolii</name>
    <dbReference type="NCBI Taxonomy" id="41880"/>
    <lineage>
        <taxon>Eukaryota</taxon>
        <taxon>Viridiplantae</taxon>
        <taxon>Chlorophyta</taxon>
        <taxon>Pseudoscourfieldiophyceae</taxon>
        <taxon>Pseudoscourfieldiales</taxon>
        <taxon>Pycnococcaceae</taxon>
        <taxon>Pycnococcus</taxon>
    </lineage>
</organism>
<dbReference type="Gene3D" id="3.50.50.60">
    <property type="entry name" value="FAD/NAD(P)-binding domain"/>
    <property type="match status" value="1"/>
</dbReference>
<dbReference type="OrthoDB" id="567950at2759"/>
<dbReference type="EMBL" id="BNJQ01000007">
    <property type="protein sequence ID" value="GHP04356.1"/>
    <property type="molecule type" value="Genomic_DNA"/>
</dbReference>
<dbReference type="AlphaFoldDB" id="A0A830HAK9"/>
<dbReference type="SUPFAM" id="SSF51905">
    <property type="entry name" value="FAD/NAD(P)-binding domain"/>
    <property type="match status" value="1"/>
</dbReference>
<dbReference type="Pfam" id="PF13450">
    <property type="entry name" value="NAD_binding_8"/>
    <property type="match status" value="1"/>
</dbReference>
<reference evidence="2" key="1">
    <citation type="submission" date="2020-10" db="EMBL/GenBank/DDBJ databases">
        <title>Unveiling of a novel bifunctional photoreceptor, Dualchrome1, isolated from a cosmopolitan green alga.</title>
        <authorList>
            <person name="Suzuki S."/>
            <person name="Kawachi M."/>
        </authorList>
    </citation>
    <scope>NUCLEOTIDE SEQUENCE</scope>
    <source>
        <strain evidence="2">NIES 2893</strain>
    </source>
</reference>
<feature type="chain" id="PRO_5032932279" description="Hint domain-containing protein" evidence="1">
    <location>
        <begin position="35"/>
        <end position="724"/>
    </location>
</feature>
<sequence>MATSSNVIMQLLTLSTAALVVMTAVSSLMVVARAQSCTDTITVELPNSLVNDVVEECKAITNTPGQCPVEFPAMKTTASDYTAPLSCPVSIIGAGTGGAYVAMRLIDTKTVPASDICVFEATSRVGGRLYSLRGLGKNGDLSVDAGGYRTWPRFTPVTHALITEVLGLGVECYEDEDPCEKFNIIDKDGNKAGFATMPEEMMRRVTDAGVRYFPTHKLVSMTKVESSTHLHFENGIKAAAGRVFLNIPQRPLLEVLRGSESLLTPEQAKEAYSGAHAVQTEMVAKVYLYYPNAWWYDLGLTNGEFADEGDATNMPLKGRYHDGHVKCADPVKRTGCDGFLLSTYIHDYAGETSMYFRRFQEDRPEPVTIVSNNTAEGRIFLEHAHKRLMDYHSALPAGTISLPQYEINKKLSRARAPPEFAVLATWNIATVGSGGGWHGWTDLDRVSTAKFPFPESLNIDVINEAFSNVQGWAEGSLQHADAVLKLRYGIESPWNFTVSEGRQIVAQTQSKKCEEESVGPVLGGGGGSDDEHLCFLGETRIAMPGDEAPRRLDEMKVGDVIRAGDDTDATSVVTEVLVHPVGRTVDVAVLTGGAKDVVASLTHPIKVGGAWLESRTAIEQGLIAGRIEKRFVAQYYNLEVDGHAPGASASEHSYILADLNDSVRASGLGDDVTLNRMYRRQVAWGADSGKMKTTTAIGVAARGVAAAATLATSTQVCHATATAK</sequence>
<dbReference type="InterPro" id="IPR036188">
    <property type="entry name" value="FAD/NAD-bd_sf"/>
</dbReference>
<protein>
    <recommendedName>
        <fullName evidence="4">Hint domain-containing protein</fullName>
    </recommendedName>
</protein>
<comment type="caution">
    <text evidence="2">The sequence shown here is derived from an EMBL/GenBank/DDBJ whole genome shotgun (WGS) entry which is preliminary data.</text>
</comment>
<gene>
    <name evidence="2" type="ORF">PPROV_000311000</name>
</gene>
<evidence type="ECO:0000256" key="1">
    <source>
        <dbReference type="SAM" id="SignalP"/>
    </source>
</evidence>
<evidence type="ECO:0000313" key="2">
    <source>
        <dbReference type="EMBL" id="GHP04356.1"/>
    </source>
</evidence>
<keyword evidence="3" id="KW-1185">Reference proteome</keyword>